<accession>A0A7W6K7N8</accession>
<reference evidence="2 3" key="3">
    <citation type="submission" date="2020-08" db="EMBL/GenBank/DDBJ databases">
        <title>Genomic Encyclopedia of Type Strains, Phase IV (KMG-IV): sequencing the most valuable type-strain genomes for metagenomic binning, comparative biology and taxonomic classification.</title>
        <authorList>
            <person name="Goeker M."/>
        </authorList>
    </citation>
    <scope>NUCLEOTIDE SEQUENCE [LARGE SCALE GENOMIC DNA]</scope>
    <source>
        <strain evidence="2 3">DSM 100774</strain>
    </source>
</reference>
<dbReference type="RefSeq" id="WP_183759893.1">
    <property type="nucleotide sequence ID" value="NZ_BMHZ01000002.1"/>
</dbReference>
<sequence length="69" mass="7745">MGKIKSQAVVLIFEKEMVPFELGQSIRRLRRGSQRPDAIKLKIVGTFSPTRLGTMIEQLATLKNGMEAE</sequence>
<gene>
    <name evidence="1" type="ORF">GCM10007422_17630</name>
    <name evidence="2" type="ORF">GGQ60_000605</name>
</gene>
<reference evidence="1" key="4">
    <citation type="submission" date="2024-05" db="EMBL/GenBank/DDBJ databases">
        <authorList>
            <person name="Sun Q."/>
            <person name="Zhou Y."/>
        </authorList>
    </citation>
    <scope>NUCLEOTIDE SEQUENCE</scope>
    <source>
        <strain evidence="1">CGMCC 1.15287</strain>
    </source>
</reference>
<reference evidence="1" key="1">
    <citation type="journal article" date="2014" name="Int. J. Syst. Evol. Microbiol.">
        <title>Complete genome of a new Firmicutes species belonging to the dominant human colonic microbiota ('Ruminococcus bicirculans') reveals two chromosomes and a selective capacity to utilize plant glucans.</title>
        <authorList>
            <consortium name="NISC Comparative Sequencing Program"/>
            <person name="Wegmann U."/>
            <person name="Louis P."/>
            <person name="Goesmann A."/>
            <person name="Henrissat B."/>
            <person name="Duncan S.H."/>
            <person name="Flint H.J."/>
        </authorList>
    </citation>
    <scope>NUCLEOTIDE SEQUENCE</scope>
    <source>
        <strain evidence="1">CGMCC 1.15287</strain>
    </source>
</reference>
<protein>
    <submittedName>
        <fullName evidence="2">Uncharacterized protein</fullName>
    </submittedName>
</protein>
<evidence type="ECO:0000313" key="2">
    <source>
        <dbReference type="EMBL" id="MBB4106645.1"/>
    </source>
</evidence>
<evidence type="ECO:0000313" key="1">
    <source>
        <dbReference type="EMBL" id="GGH02908.1"/>
    </source>
</evidence>
<dbReference type="Proteomes" id="UP000642938">
    <property type="component" value="Unassembled WGS sequence"/>
</dbReference>
<dbReference type="EMBL" id="JACIEF010000001">
    <property type="protein sequence ID" value="MBB4106645.1"/>
    <property type="molecule type" value="Genomic_DNA"/>
</dbReference>
<dbReference type="AlphaFoldDB" id="A0A7W6K7N8"/>
<comment type="caution">
    <text evidence="2">The sequence shown here is derived from an EMBL/GenBank/DDBJ whole genome shotgun (WGS) entry which is preliminary data.</text>
</comment>
<name>A0A7W6K7N8_9SPHI</name>
<reference evidence="4" key="2">
    <citation type="journal article" date="2019" name="Int. J. Syst. Evol. Microbiol.">
        <title>The Global Catalogue of Microorganisms (GCM) 10K type strain sequencing project: providing services to taxonomists for standard genome sequencing and annotation.</title>
        <authorList>
            <consortium name="The Broad Institute Genomics Platform"/>
            <consortium name="The Broad Institute Genome Sequencing Center for Infectious Disease"/>
            <person name="Wu L."/>
            <person name="Ma J."/>
        </authorList>
    </citation>
    <scope>NUCLEOTIDE SEQUENCE [LARGE SCALE GENOMIC DNA]</scope>
    <source>
        <strain evidence="4">CGMCC 1.15287</strain>
    </source>
</reference>
<keyword evidence="4" id="KW-1185">Reference proteome</keyword>
<evidence type="ECO:0000313" key="3">
    <source>
        <dbReference type="Proteomes" id="UP000532273"/>
    </source>
</evidence>
<evidence type="ECO:0000313" key="4">
    <source>
        <dbReference type="Proteomes" id="UP000642938"/>
    </source>
</evidence>
<organism evidence="2 3">
    <name type="scientific">Pedobacter zeae</name>
    <dbReference type="NCBI Taxonomy" id="1737356"/>
    <lineage>
        <taxon>Bacteria</taxon>
        <taxon>Pseudomonadati</taxon>
        <taxon>Bacteroidota</taxon>
        <taxon>Sphingobacteriia</taxon>
        <taxon>Sphingobacteriales</taxon>
        <taxon>Sphingobacteriaceae</taxon>
        <taxon>Pedobacter</taxon>
    </lineage>
</organism>
<dbReference type="EMBL" id="BMHZ01000002">
    <property type="protein sequence ID" value="GGH02908.1"/>
    <property type="molecule type" value="Genomic_DNA"/>
</dbReference>
<proteinExistence type="predicted"/>
<dbReference type="Proteomes" id="UP000532273">
    <property type="component" value="Unassembled WGS sequence"/>
</dbReference>